<dbReference type="AlphaFoldDB" id="A0A938XUS5"/>
<keyword evidence="2" id="KW-0378">Hydrolase</keyword>
<dbReference type="InterPro" id="IPR036388">
    <property type="entry name" value="WH-like_DNA-bd_sf"/>
</dbReference>
<comment type="caution">
    <text evidence="2">The sequence shown here is derived from an EMBL/GenBank/DDBJ whole genome shotgun (WGS) entry which is preliminary data.</text>
</comment>
<dbReference type="EMBL" id="JAFBEB010000008">
    <property type="protein sequence ID" value="MBM7590858.1"/>
    <property type="molecule type" value="Genomic_DNA"/>
</dbReference>
<dbReference type="RefSeq" id="WP_204518609.1">
    <property type="nucleotide sequence ID" value="NZ_BAABIN010000005.1"/>
</dbReference>
<name>A0A938XUS5_9BACL</name>
<keyword evidence="3" id="KW-1185">Reference proteome</keyword>
<dbReference type="SUPFAM" id="SSF46785">
    <property type="entry name" value="Winged helix' DNA-binding domain"/>
    <property type="match status" value="1"/>
</dbReference>
<protein>
    <submittedName>
        <fullName evidence="2">Repressor LexA</fullName>
        <ecNumber evidence="2">3.4.21.88</ecNumber>
    </submittedName>
</protein>
<sequence length="76" mass="8803">MPRVTERQQSILSAIMEYTEKNKYAPSIRELCEMVGLRSSSTMHRHLENLKLLGLITWEPSFPRTIKVVEDEDVAV</sequence>
<dbReference type="Proteomes" id="UP000717624">
    <property type="component" value="Unassembled WGS sequence"/>
</dbReference>
<evidence type="ECO:0000259" key="1">
    <source>
        <dbReference type="Pfam" id="PF01726"/>
    </source>
</evidence>
<dbReference type="InterPro" id="IPR006199">
    <property type="entry name" value="LexA_DNA-bd_dom"/>
</dbReference>
<dbReference type="EC" id="3.4.21.88" evidence="2"/>
<dbReference type="GO" id="GO:0006508">
    <property type="term" value="P:proteolysis"/>
    <property type="evidence" value="ECO:0007669"/>
    <property type="project" value="InterPro"/>
</dbReference>
<evidence type="ECO:0000313" key="2">
    <source>
        <dbReference type="EMBL" id="MBM7590858.1"/>
    </source>
</evidence>
<accession>A0A938XUS5</accession>
<dbReference type="GO" id="GO:0004252">
    <property type="term" value="F:serine-type endopeptidase activity"/>
    <property type="evidence" value="ECO:0007669"/>
    <property type="project" value="UniProtKB-EC"/>
</dbReference>
<organism evidence="2 3">
    <name type="scientific">Brevibacillus fulvus</name>
    <dbReference type="NCBI Taxonomy" id="1125967"/>
    <lineage>
        <taxon>Bacteria</taxon>
        <taxon>Bacillati</taxon>
        <taxon>Bacillota</taxon>
        <taxon>Bacilli</taxon>
        <taxon>Bacillales</taxon>
        <taxon>Paenibacillaceae</taxon>
        <taxon>Brevibacillus</taxon>
    </lineage>
</organism>
<gene>
    <name evidence="2" type="ORF">JOD01_002470</name>
</gene>
<evidence type="ECO:0000313" key="3">
    <source>
        <dbReference type="Proteomes" id="UP000717624"/>
    </source>
</evidence>
<feature type="domain" description="LexA repressor DNA-binding" evidence="1">
    <location>
        <begin position="1"/>
        <end position="65"/>
    </location>
</feature>
<dbReference type="InterPro" id="IPR036390">
    <property type="entry name" value="WH_DNA-bd_sf"/>
</dbReference>
<dbReference type="Gene3D" id="1.10.10.10">
    <property type="entry name" value="Winged helix-like DNA-binding domain superfamily/Winged helix DNA-binding domain"/>
    <property type="match status" value="1"/>
</dbReference>
<proteinExistence type="predicted"/>
<dbReference type="Pfam" id="PF01726">
    <property type="entry name" value="LexA_DNA_bind"/>
    <property type="match status" value="1"/>
</dbReference>
<reference evidence="2" key="1">
    <citation type="submission" date="2021-01" db="EMBL/GenBank/DDBJ databases">
        <title>Genomic Encyclopedia of Type Strains, Phase IV (KMG-IV): sequencing the most valuable type-strain genomes for metagenomic binning, comparative biology and taxonomic classification.</title>
        <authorList>
            <person name="Goeker M."/>
        </authorList>
    </citation>
    <scope>NUCLEOTIDE SEQUENCE</scope>
    <source>
        <strain evidence="2">DSM 25523</strain>
    </source>
</reference>